<dbReference type="InterPro" id="IPR027417">
    <property type="entry name" value="P-loop_NTPase"/>
</dbReference>
<dbReference type="InterPro" id="IPR050093">
    <property type="entry name" value="ABC_SmlMolc_Importer"/>
</dbReference>
<accession>A0A517RHX2</accession>
<proteinExistence type="predicted"/>
<dbReference type="GO" id="GO:0016020">
    <property type="term" value="C:membrane"/>
    <property type="evidence" value="ECO:0007669"/>
    <property type="project" value="InterPro"/>
</dbReference>
<keyword evidence="4" id="KW-0547">Nucleotide-binding</keyword>
<dbReference type="GO" id="GO:0016887">
    <property type="term" value="F:ATP hydrolysis activity"/>
    <property type="evidence" value="ECO:0007669"/>
    <property type="project" value="InterPro"/>
</dbReference>
<evidence type="ECO:0000256" key="8">
    <source>
        <dbReference type="ARBA" id="ARBA00023136"/>
    </source>
</evidence>
<dbReference type="Proteomes" id="UP000317171">
    <property type="component" value="Chromosome"/>
</dbReference>
<organism evidence="10 11">
    <name type="scientific">Gimesia alba</name>
    <dbReference type="NCBI Taxonomy" id="2527973"/>
    <lineage>
        <taxon>Bacteria</taxon>
        <taxon>Pseudomonadati</taxon>
        <taxon>Planctomycetota</taxon>
        <taxon>Planctomycetia</taxon>
        <taxon>Planctomycetales</taxon>
        <taxon>Planctomycetaceae</taxon>
        <taxon>Gimesia</taxon>
    </lineage>
</organism>
<dbReference type="PANTHER" id="PTHR42781:SF4">
    <property type="entry name" value="SPERMIDINE_PUTRESCINE IMPORT ATP-BINDING PROTEIN POTA"/>
    <property type="match status" value="1"/>
</dbReference>
<evidence type="ECO:0000313" key="10">
    <source>
        <dbReference type="EMBL" id="QDT43473.1"/>
    </source>
</evidence>
<gene>
    <name evidence="10" type="primary">potA</name>
    <name evidence="10" type="ORF">Pan241w_35740</name>
</gene>
<evidence type="ECO:0000256" key="6">
    <source>
        <dbReference type="ARBA" id="ARBA00023004"/>
    </source>
</evidence>
<keyword evidence="2" id="KW-1003">Cell membrane</keyword>
<dbReference type="EMBL" id="CP036269">
    <property type="protein sequence ID" value="QDT43473.1"/>
    <property type="molecule type" value="Genomic_DNA"/>
</dbReference>
<keyword evidence="11" id="KW-1185">Reference proteome</keyword>
<protein>
    <submittedName>
        <fullName evidence="10">Spermidine/putrescine import ATP-binding protein PotA</fullName>
    </submittedName>
</protein>
<keyword evidence="7" id="KW-0406">Ion transport</keyword>
<keyword evidence="8" id="KW-0472">Membrane</keyword>
<dbReference type="InterPro" id="IPR017871">
    <property type="entry name" value="ABC_transporter-like_CS"/>
</dbReference>
<dbReference type="InterPro" id="IPR015853">
    <property type="entry name" value="ABC_transpr_FbpC"/>
</dbReference>
<evidence type="ECO:0000256" key="2">
    <source>
        <dbReference type="ARBA" id="ARBA00022475"/>
    </source>
</evidence>
<evidence type="ECO:0000256" key="3">
    <source>
        <dbReference type="ARBA" id="ARBA00022496"/>
    </source>
</evidence>
<evidence type="ECO:0000256" key="1">
    <source>
        <dbReference type="ARBA" id="ARBA00022448"/>
    </source>
</evidence>
<evidence type="ECO:0000256" key="7">
    <source>
        <dbReference type="ARBA" id="ARBA00023065"/>
    </source>
</evidence>
<dbReference type="KEGG" id="gaz:Pan241w_35740"/>
<dbReference type="AlphaFoldDB" id="A0A517RHX2"/>
<dbReference type="GO" id="GO:0015408">
    <property type="term" value="F:ABC-type ferric iron transporter activity"/>
    <property type="evidence" value="ECO:0007669"/>
    <property type="project" value="InterPro"/>
</dbReference>
<sequence length="352" mass="39656">MCILQLKGIHHNFDHRPILRNISIQVERGQFIALLGPSGCGKTTLLRIIAGLTKPQSGHIIIEGIDQTKVPPNKRNIGFVFQTPRAIFQHLNVYDNVAFAFRRGNRQSPYGKDWSKSVNEILDLTGLSNFANNSVNTLSGGELQRVAIARALVYRPSLLLLDEPLSSLDNFRKDSLLELMHDLHRNLGITFLYVTHDDREVIRVATHVAILDNAHLHQFDTVHKVISQPHTTTVAKLIGGWNIIRADHFKIFLEKKGIVYDQNFLKVQPGSHVGIPITKTIFSNHNSTQTSNKVIFPATVIHNTSWYNTSTIFCETESSLCFRCHTNLKDMPDLEQSGFISFSEGDINVFSI</sequence>
<dbReference type="PANTHER" id="PTHR42781">
    <property type="entry name" value="SPERMIDINE/PUTRESCINE IMPORT ATP-BINDING PROTEIN POTA"/>
    <property type="match status" value="1"/>
</dbReference>
<dbReference type="SMART" id="SM00382">
    <property type="entry name" value="AAA"/>
    <property type="match status" value="1"/>
</dbReference>
<dbReference type="SUPFAM" id="SSF52540">
    <property type="entry name" value="P-loop containing nucleoside triphosphate hydrolases"/>
    <property type="match status" value="1"/>
</dbReference>
<dbReference type="PROSITE" id="PS50893">
    <property type="entry name" value="ABC_TRANSPORTER_2"/>
    <property type="match status" value="1"/>
</dbReference>
<evidence type="ECO:0000256" key="5">
    <source>
        <dbReference type="ARBA" id="ARBA00022840"/>
    </source>
</evidence>
<feature type="domain" description="ABC transporter" evidence="9">
    <location>
        <begin position="4"/>
        <end position="238"/>
    </location>
</feature>
<evidence type="ECO:0000313" key="11">
    <source>
        <dbReference type="Proteomes" id="UP000317171"/>
    </source>
</evidence>
<keyword evidence="5 10" id="KW-0067">ATP-binding</keyword>
<keyword evidence="3" id="KW-0410">Iron transport</keyword>
<evidence type="ECO:0000259" key="9">
    <source>
        <dbReference type="PROSITE" id="PS50893"/>
    </source>
</evidence>
<keyword evidence="6" id="KW-0408">Iron</keyword>
<dbReference type="PROSITE" id="PS00211">
    <property type="entry name" value="ABC_TRANSPORTER_1"/>
    <property type="match status" value="1"/>
</dbReference>
<evidence type="ECO:0000256" key="4">
    <source>
        <dbReference type="ARBA" id="ARBA00022741"/>
    </source>
</evidence>
<dbReference type="InterPro" id="IPR003593">
    <property type="entry name" value="AAA+_ATPase"/>
</dbReference>
<dbReference type="GO" id="GO:0005524">
    <property type="term" value="F:ATP binding"/>
    <property type="evidence" value="ECO:0007669"/>
    <property type="project" value="UniProtKB-KW"/>
</dbReference>
<keyword evidence="1" id="KW-0813">Transport</keyword>
<dbReference type="Pfam" id="PF00005">
    <property type="entry name" value="ABC_tran"/>
    <property type="match status" value="1"/>
</dbReference>
<dbReference type="RefSeq" id="WP_197999981.1">
    <property type="nucleotide sequence ID" value="NZ_CP036269.1"/>
</dbReference>
<dbReference type="Gene3D" id="3.40.50.300">
    <property type="entry name" value="P-loop containing nucleotide triphosphate hydrolases"/>
    <property type="match status" value="1"/>
</dbReference>
<dbReference type="CDD" id="cd03259">
    <property type="entry name" value="ABC_Carb_Solutes_like"/>
    <property type="match status" value="1"/>
</dbReference>
<reference evidence="10 11" key="1">
    <citation type="submission" date="2019-02" db="EMBL/GenBank/DDBJ databases">
        <title>Deep-cultivation of Planctomycetes and their phenomic and genomic characterization uncovers novel biology.</title>
        <authorList>
            <person name="Wiegand S."/>
            <person name="Jogler M."/>
            <person name="Boedeker C."/>
            <person name="Pinto D."/>
            <person name="Vollmers J."/>
            <person name="Rivas-Marin E."/>
            <person name="Kohn T."/>
            <person name="Peeters S.H."/>
            <person name="Heuer A."/>
            <person name="Rast P."/>
            <person name="Oberbeckmann S."/>
            <person name="Bunk B."/>
            <person name="Jeske O."/>
            <person name="Meyerdierks A."/>
            <person name="Storesund J.E."/>
            <person name="Kallscheuer N."/>
            <person name="Luecker S."/>
            <person name="Lage O.M."/>
            <person name="Pohl T."/>
            <person name="Merkel B.J."/>
            <person name="Hornburger P."/>
            <person name="Mueller R.-W."/>
            <person name="Bruemmer F."/>
            <person name="Labrenz M."/>
            <person name="Spormann A.M."/>
            <person name="Op den Camp H."/>
            <person name="Overmann J."/>
            <person name="Amann R."/>
            <person name="Jetten M.S.M."/>
            <person name="Mascher T."/>
            <person name="Medema M.H."/>
            <person name="Devos D.P."/>
            <person name="Kaster A.-K."/>
            <person name="Ovreas L."/>
            <person name="Rohde M."/>
            <person name="Galperin M.Y."/>
            <person name="Jogler C."/>
        </authorList>
    </citation>
    <scope>NUCLEOTIDE SEQUENCE [LARGE SCALE GENOMIC DNA]</scope>
    <source>
        <strain evidence="10 11">Pan241w</strain>
    </source>
</reference>
<name>A0A517RHX2_9PLAN</name>
<dbReference type="InterPro" id="IPR003439">
    <property type="entry name" value="ABC_transporter-like_ATP-bd"/>
</dbReference>